<gene>
    <name evidence="3" type="primary">GCNA</name>
    <name evidence="3" type="ORF">GWK47_010824</name>
</gene>
<proteinExistence type="predicted"/>
<evidence type="ECO:0000313" key="3">
    <source>
        <dbReference type="EMBL" id="KAG0715934.1"/>
    </source>
</evidence>
<dbReference type="GO" id="GO:0005634">
    <property type="term" value="C:nucleus"/>
    <property type="evidence" value="ECO:0007669"/>
    <property type="project" value="TreeGrafter"/>
</dbReference>
<feature type="compositionally biased region" description="Gly residues" evidence="1">
    <location>
        <begin position="365"/>
        <end position="374"/>
    </location>
</feature>
<protein>
    <submittedName>
        <fullName evidence="3">Acidic repeat-containing protein</fullName>
    </submittedName>
</protein>
<feature type="compositionally biased region" description="Basic and acidic residues" evidence="1">
    <location>
        <begin position="650"/>
        <end position="665"/>
    </location>
</feature>
<dbReference type="AlphaFoldDB" id="A0A8J4Y293"/>
<reference evidence="3" key="1">
    <citation type="submission" date="2020-07" db="EMBL/GenBank/DDBJ databases">
        <title>The High-quality genome of the commercially important snow crab, Chionoecetes opilio.</title>
        <authorList>
            <person name="Jeong J.-H."/>
            <person name="Ryu S."/>
        </authorList>
    </citation>
    <scope>NUCLEOTIDE SEQUENCE</scope>
    <source>
        <strain evidence="3">MADBK_172401_WGS</strain>
        <tissue evidence="3">Digestive gland</tissue>
    </source>
</reference>
<accession>A0A8J4Y293</accession>
<feature type="compositionally biased region" description="Polar residues" evidence="1">
    <location>
        <begin position="801"/>
        <end position="811"/>
    </location>
</feature>
<feature type="region of interest" description="Disordered" evidence="1">
    <location>
        <begin position="24"/>
        <end position="145"/>
    </location>
</feature>
<feature type="compositionally biased region" description="Basic and acidic residues" evidence="1">
    <location>
        <begin position="838"/>
        <end position="859"/>
    </location>
</feature>
<feature type="region of interest" description="Disordered" evidence="1">
    <location>
        <begin position="1174"/>
        <end position="1195"/>
    </location>
</feature>
<dbReference type="GO" id="GO:0006974">
    <property type="term" value="P:DNA damage response"/>
    <property type="evidence" value="ECO:0007669"/>
    <property type="project" value="UniProtKB-ARBA"/>
</dbReference>
<dbReference type="Proteomes" id="UP000770661">
    <property type="component" value="Unassembled WGS sequence"/>
</dbReference>
<sequence>MCSRESSGNSTRLSLDAANLPITPFGMRRHGSPRKLNSPVTNRFNKLSRRRGGDPQGGTKVAEYEGGNKGNIGGLKGGQRRKRWAGGESRDVPLYTVPEDNVAPESSCDPAGEEQQLHHSTGSQHHSTGSQHHSTGSQHHSTGSQRFVSHNLPSAVYSSATNKSTQGARIDSNERRDSVFTDIDEGSFVEFCHDKGKGHGVPCIPDDPIRKINLYYTCESNNDTQYSTSTKTNNAPVGFHKYLDKLRMQKYLGNVLEETEIDAPDMKDKVNINGLYDETIITCSADMHRVLRKGPPPAAINSTVMDKLPLEARVALPYMFLEISTLTGKPETVSDSLCQANPFRGQTGEHEIVVVSESSDEGEAQSGGGGGGGPTNLRQRDSSFDSSFLQRRDEDSYIGESASQAKPSHENESLTCAIEFNHKHLTNRGVSQQKSDSKPSSKKRDSPLAGKSIISSSESECEYAAKRPTGKQRVIVSTSEESGDDKRNGMFVTQRKKKKHSKITSELFESDYIEASDSEEEESLHLRLSKSHNETNKASEKTTKTIGKSATSPDSRAKNFSKTPNTVSQKFKTHQSHPRRVENTDSNTPPVGIKTIHNDIPCRDIRPSGNKETTPPPETVNSPDNSDGDGPLDLSLIRKELDNLYTPAWRKKENAIFKPTPSEKMHKNRTTRPRKSFKGPNRRRSKSCPRLKLESDEEKSVTYEVNEVRSDGDGDTSGSERHVSSENNKLDPVNRDVKTTKISDKPAEDSFEEYLKKVKNLRQRNEQQQKIQSDDEDEDRYEASFINDDDSYSLPMVIQKPQKSPPVNSRNPKPKSRVRNHERHKVSLDDALDTSNRTNEKAAKTPSRPEEDSFEEYIKKARVLTQQKEHQQKVVSSDENDDRYESSFINDGSSDDESFSLPLVSEKHFKTPARIPDYPKHIVKKQDRGTIKTNTGTKPTTTWRDCPTVYLTSDSDSDDVYSLTKTNKKIQPPSSYVTPRTKGRGKVLPKTEGHCRHLPKKYETSQLSPRLPFLASLSSNVDIIQCHPEALPYIRNFKKKKEELVEKLYKYYNTHVFEDKLPSYINIKWNVIDCSERLRDTLIHELCHAAAWIISGYKDGHGPLWKAWAAKAKSVFPELPAISRCHSYQIQCKYTYRCKRCAYSIGRHSKSLDTQKKVCGLCFGRFELLVNSKTSQGQNRDGPSTPALDPPKTPRTPGPFALFVKENYGSVKKSTPHLKHGDVMRVLSTKFESVKTGVDSVPFSRLILD</sequence>
<feature type="compositionally biased region" description="Basic residues" evidence="1">
    <location>
        <begin position="812"/>
        <end position="824"/>
    </location>
</feature>
<dbReference type="InterPro" id="IPR036910">
    <property type="entry name" value="HMG_box_dom_sf"/>
</dbReference>
<feature type="region of interest" description="Disordered" evidence="1">
    <location>
        <begin position="424"/>
        <end position="893"/>
    </location>
</feature>
<dbReference type="Pfam" id="PF10263">
    <property type="entry name" value="SprT-like"/>
    <property type="match status" value="1"/>
</dbReference>
<feature type="compositionally biased region" description="Basic and acidic residues" evidence="1">
    <location>
        <begin position="531"/>
        <end position="543"/>
    </location>
</feature>
<feature type="region of interest" description="Disordered" evidence="1">
    <location>
        <begin position="969"/>
        <end position="990"/>
    </location>
</feature>
<name>A0A8J4Y293_CHIOP</name>
<feature type="compositionally biased region" description="Basic and acidic residues" evidence="1">
    <location>
        <begin position="435"/>
        <end position="446"/>
    </location>
</feature>
<feature type="compositionally biased region" description="Basic and acidic residues" evidence="1">
    <location>
        <begin position="691"/>
        <end position="756"/>
    </location>
</feature>
<feature type="compositionally biased region" description="Low complexity" evidence="1">
    <location>
        <begin position="118"/>
        <end position="145"/>
    </location>
</feature>
<dbReference type="InterPro" id="IPR006640">
    <property type="entry name" value="SprT-like_domain"/>
</dbReference>
<evidence type="ECO:0000259" key="2">
    <source>
        <dbReference type="SMART" id="SM00731"/>
    </source>
</evidence>
<feature type="compositionally biased region" description="Basic and acidic residues" evidence="1">
    <location>
        <begin position="596"/>
        <end position="606"/>
    </location>
</feature>
<keyword evidence="4" id="KW-1185">Reference proteome</keyword>
<dbReference type="OrthoDB" id="20772at2759"/>
<evidence type="ECO:0000313" key="4">
    <source>
        <dbReference type="Proteomes" id="UP000770661"/>
    </source>
</evidence>
<feature type="domain" description="SprT-like" evidence="2">
    <location>
        <begin position="1042"/>
        <end position="1169"/>
    </location>
</feature>
<dbReference type="PANTHER" id="PTHR23099:SF0">
    <property type="entry name" value="GERM CELL NUCLEAR ACIDIC PROTEIN"/>
    <property type="match status" value="1"/>
</dbReference>
<dbReference type="SUPFAM" id="SSF47095">
    <property type="entry name" value="HMG-box"/>
    <property type="match status" value="1"/>
</dbReference>
<feature type="compositionally biased region" description="Gly residues" evidence="1">
    <location>
        <begin position="67"/>
        <end position="77"/>
    </location>
</feature>
<feature type="region of interest" description="Disordered" evidence="1">
    <location>
        <begin position="157"/>
        <end position="177"/>
    </location>
</feature>
<evidence type="ECO:0000256" key="1">
    <source>
        <dbReference type="SAM" id="MobiDB-lite"/>
    </source>
</evidence>
<dbReference type="EMBL" id="JACEEZ010019225">
    <property type="protein sequence ID" value="KAG0715934.1"/>
    <property type="molecule type" value="Genomic_DNA"/>
</dbReference>
<comment type="caution">
    <text evidence="3">The sequence shown here is derived from an EMBL/GenBank/DDBJ whole genome shotgun (WGS) entry which is preliminary data.</text>
</comment>
<organism evidence="3 4">
    <name type="scientific">Chionoecetes opilio</name>
    <name type="common">Atlantic snow crab</name>
    <name type="synonym">Cancer opilio</name>
    <dbReference type="NCBI Taxonomy" id="41210"/>
    <lineage>
        <taxon>Eukaryota</taxon>
        <taxon>Metazoa</taxon>
        <taxon>Ecdysozoa</taxon>
        <taxon>Arthropoda</taxon>
        <taxon>Crustacea</taxon>
        <taxon>Multicrustacea</taxon>
        <taxon>Malacostraca</taxon>
        <taxon>Eumalacostraca</taxon>
        <taxon>Eucarida</taxon>
        <taxon>Decapoda</taxon>
        <taxon>Pleocyemata</taxon>
        <taxon>Brachyura</taxon>
        <taxon>Eubrachyura</taxon>
        <taxon>Majoidea</taxon>
        <taxon>Majidae</taxon>
        <taxon>Chionoecetes</taxon>
    </lineage>
</organism>
<feature type="compositionally biased region" description="Polar residues" evidence="1">
    <location>
        <begin position="157"/>
        <end position="167"/>
    </location>
</feature>
<feature type="compositionally biased region" description="Acidic residues" evidence="1">
    <location>
        <begin position="508"/>
        <end position="522"/>
    </location>
</feature>
<feature type="compositionally biased region" description="Basic residues" evidence="1">
    <location>
        <begin position="666"/>
        <end position="689"/>
    </location>
</feature>
<feature type="compositionally biased region" description="Polar residues" evidence="1">
    <location>
        <begin position="544"/>
        <end position="570"/>
    </location>
</feature>
<dbReference type="PANTHER" id="PTHR23099">
    <property type="entry name" value="TRANSCRIPTIONAL REGULATOR"/>
    <property type="match status" value="1"/>
</dbReference>
<dbReference type="SMART" id="SM00731">
    <property type="entry name" value="SprT"/>
    <property type="match status" value="1"/>
</dbReference>
<feature type="region of interest" description="Disordered" evidence="1">
    <location>
        <begin position="357"/>
        <end position="388"/>
    </location>
</feature>